<evidence type="ECO:0000313" key="2">
    <source>
        <dbReference type="Proteomes" id="UP001642482"/>
    </source>
</evidence>
<reference evidence="1 2" key="1">
    <citation type="submission" date="2024-01" db="EMBL/GenBank/DDBJ databases">
        <authorList>
            <person name="Allen C."/>
            <person name="Tagirdzhanova G."/>
        </authorList>
    </citation>
    <scope>NUCLEOTIDE SEQUENCE [LARGE SCALE GENOMIC DNA]</scope>
</reference>
<comment type="caution">
    <text evidence="1">The sequence shown here is derived from an EMBL/GenBank/DDBJ whole genome shotgun (WGS) entry which is preliminary data.</text>
</comment>
<accession>A0ABP0C5D3</accession>
<gene>
    <name evidence="1" type="ORF">SEUCBS140593_006354</name>
</gene>
<name>A0ABP0C5D3_9PEZI</name>
<proteinExistence type="predicted"/>
<dbReference type="InterPro" id="IPR017853">
    <property type="entry name" value="GH"/>
</dbReference>
<sequence length="415" mass="46638">MPLNYDPNQIPDTYYEGINLQYGRAGGGQLPTPCRGWAFGESEYNCRFQNTLLNYEQTRKFNASFILLAHDLWGIDFRDEVSDYVWPGDNGNWTSYDAFLDQLMSDIELNGMTAGLVWDIWNEPDGSGFWGASQQQWLDLSTSSLDSIQISGPTLASYPSLTNTWWTNWFSQVRGNNTIPDQYAWHFEGGGDPAIVGPIWDNCLATYGLPPQITNINEYAELWEMTPSGYAWYIARFERLRWHGLLGIWNEPLYDNFANLLTKVNSSGEPITSYCCATDSNTNYRQAAGWWIYNYYGQIQVGDVANTTQSSDGNWDVYATVPAAGDNIRMLTGSHGNTGVYYLQVSGMTSVGYPVNGSVKVYFYRFNGTSSIFDPIGAPENLGFATVEYSDNQVTIGVGVEDPHYAYAVEFERLG</sequence>
<evidence type="ECO:0008006" key="3">
    <source>
        <dbReference type="Google" id="ProtNLM"/>
    </source>
</evidence>
<protein>
    <recommendedName>
        <fullName evidence="3">Glycoside hydrolase family 39 protein</fullName>
    </recommendedName>
</protein>
<organism evidence="1 2">
    <name type="scientific">Sporothrix eucalyptigena</name>
    <dbReference type="NCBI Taxonomy" id="1812306"/>
    <lineage>
        <taxon>Eukaryota</taxon>
        <taxon>Fungi</taxon>
        <taxon>Dikarya</taxon>
        <taxon>Ascomycota</taxon>
        <taxon>Pezizomycotina</taxon>
        <taxon>Sordariomycetes</taxon>
        <taxon>Sordariomycetidae</taxon>
        <taxon>Ophiostomatales</taxon>
        <taxon>Ophiostomataceae</taxon>
        <taxon>Sporothrix</taxon>
    </lineage>
</organism>
<dbReference type="EMBL" id="CAWUHD010000068">
    <property type="protein sequence ID" value="CAK7226771.1"/>
    <property type="molecule type" value="Genomic_DNA"/>
</dbReference>
<dbReference type="SUPFAM" id="SSF51445">
    <property type="entry name" value="(Trans)glycosidases"/>
    <property type="match status" value="1"/>
</dbReference>
<dbReference type="Proteomes" id="UP001642482">
    <property type="component" value="Unassembled WGS sequence"/>
</dbReference>
<evidence type="ECO:0000313" key="1">
    <source>
        <dbReference type="EMBL" id="CAK7226771.1"/>
    </source>
</evidence>
<keyword evidence="2" id="KW-1185">Reference proteome</keyword>